<sequence length="81" mass="9348">MSKRPGPRWRRAEWWEDPPGDLEDPYHPLPGDGPEPAGLTAEERDRRDRWVAAQARRSPPSPGRGRDPVNEVINRLDSRRT</sequence>
<evidence type="ECO:0000313" key="3">
    <source>
        <dbReference type="Proteomes" id="UP000580861"/>
    </source>
</evidence>
<evidence type="ECO:0000313" key="2">
    <source>
        <dbReference type="EMBL" id="MBB5856361.1"/>
    </source>
</evidence>
<dbReference type="Proteomes" id="UP000580861">
    <property type="component" value="Unassembled WGS sequence"/>
</dbReference>
<name>A0A841BBT1_9PSEU</name>
<evidence type="ECO:0000256" key="1">
    <source>
        <dbReference type="SAM" id="MobiDB-lite"/>
    </source>
</evidence>
<keyword evidence="3" id="KW-1185">Reference proteome</keyword>
<feature type="compositionally biased region" description="Basic and acidic residues" evidence="1">
    <location>
        <begin position="64"/>
        <end position="81"/>
    </location>
</feature>
<organism evidence="2 3">
    <name type="scientific">Amycolatopsis umgeniensis</name>
    <dbReference type="NCBI Taxonomy" id="336628"/>
    <lineage>
        <taxon>Bacteria</taxon>
        <taxon>Bacillati</taxon>
        <taxon>Actinomycetota</taxon>
        <taxon>Actinomycetes</taxon>
        <taxon>Pseudonocardiales</taxon>
        <taxon>Pseudonocardiaceae</taxon>
        <taxon>Amycolatopsis</taxon>
    </lineage>
</organism>
<protein>
    <submittedName>
        <fullName evidence="2">Uncharacterized protein</fullName>
    </submittedName>
</protein>
<dbReference type="AlphaFoldDB" id="A0A841BBT1"/>
<feature type="region of interest" description="Disordered" evidence="1">
    <location>
        <begin position="1"/>
        <end position="81"/>
    </location>
</feature>
<accession>A0A841BBT1</accession>
<reference evidence="2 3" key="1">
    <citation type="submission" date="2020-08" db="EMBL/GenBank/DDBJ databases">
        <title>Sequencing the genomes of 1000 actinobacteria strains.</title>
        <authorList>
            <person name="Klenk H.-P."/>
        </authorList>
    </citation>
    <scope>NUCLEOTIDE SEQUENCE [LARGE SCALE GENOMIC DNA]</scope>
    <source>
        <strain evidence="2 3">DSM 45272</strain>
    </source>
</reference>
<comment type="caution">
    <text evidence="2">The sequence shown here is derived from an EMBL/GenBank/DDBJ whole genome shotgun (WGS) entry which is preliminary data.</text>
</comment>
<dbReference type="EMBL" id="JACHMX010000001">
    <property type="protein sequence ID" value="MBB5856361.1"/>
    <property type="molecule type" value="Genomic_DNA"/>
</dbReference>
<gene>
    <name evidence="2" type="ORF">HDA45_006448</name>
</gene>
<dbReference type="RefSeq" id="WP_184901721.1">
    <property type="nucleotide sequence ID" value="NZ_JACHMX010000001.1"/>
</dbReference>
<proteinExistence type="predicted"/>
<feature type="compositionally biased region" description="Basic and acidic residues" evidence="1">
    <location>
        <begin position="41"/>
        <end position="50"/>
    </location>
</feature>